<organism evidence="2 3">
    <name type="scientific">Effusibacillus dendaii</name>
    <dbReference type="NCBI Taxonomy" id="2743772"/>
    <lineage>
        <taxon>Bacteria</taxon>
        <taxon>Bacillati</taxon>
        <taxon>Bacillota</taxon>
        <taxon>Bacilli</taxon>
        <taxon>Bacillales</taxon>
        <taxon>Alicyclobacillaceae</taxon>
        <taxon>Effusibacillus</taxon>
    </lineage>
</organism>
<feature type="transmembrane region" description="Helical" evidence="1">
    <location>
        <begin position="18"/>
        <end position="39"/>
    </location>
</feature>
<accession>A0A7I8D7I6</accession>
<dbReference type="KEGG" id="eff:skT53_11080"/>
<sequence length="95" mass="11115">MVILFLEKYHSLKLRCKIINAMIICTLIKLVTLMIYLSLTDKIELLFNNVLVKEQERKIRHTISVAGLCTTPFSLAGRKVFWNLRQTGQEIRLYC</sequence>
<dbReference type="EMBL" id="AP023366">
    <property type="protein sequence ID" value="BCJ86123.1"/>
    <property type="molecule type" value="Genomic_DNA"/>
</dbReference>
<keyword evidence="3" id="KW-1185">Reference proteome</keyword>
<evidence type="ECO:0000313" key="2">
    <source>
        <dbReference type="EMBL" id="BCJ86123.1"/>
    </source>
</evidence>
<dbReference type="Proteomes" id="UP000593802">
    <property type="component" value="Chromosome"/>
</dbReference>
<name>A0A7I8D7I6_9BACL</name>
<keyword evidence="1" id="KW-0472">Membrane</keyword>
<protein>
    <submittedName>
        <fullName evidence="2">Uncharacterized protein</fullName>
    </submittedName>
</protein>
<dbReference type="AlphaFoldDB" id="A0A7I8D7I6"/>
<gene>
    <name evidence="2" type="ORF">skT53_11080</name>
</gene>
<reference evidence="2 3" key="1">
    <citation type="submission" date="2020-08" db="EMBL/GenBank/DDBJ databases">
        <title>Complete Genome Sequence of Effusibacillus dendaii Strain skT53, Isolated from Farmland soil.</title>
        <authorList>
            <person name="Konishi T."/>
            <person name="Kawasaki H."/>
        </authorList>
    </citation>
    <scope>NUCLEOTIDE SEQUENCE [LARGE SCALE GENOMIC DNA]</scope>
    <source>
        <strain evidence="3">skT53</strain>
    </source>
</reference>
<evidence type="ECO:0000256" key="1">
    <source>
        <dbReference type="SAM" id="Phobius"/>
    </source>
</evidence>
<evidence type="ECO:0000313" key="3">
    <source>
        <dbReference type="Proteomes" id="UP000593802"/>
    </source>
</evidence>
<keyword evidence="1" id="KW-0812">Transmembrane</keyword>
<keyword evidence="1" id="KW-1133">Transmembrane helix</keyword>
<proteinExistence type="predicted"/>